<keyword evidence="4 6" id="KW-1133">Transmembrane helix</keyword>
<dbReference type="InterPro" id="IPR000791">
    <property type="entry name" value="Gpr1/Fun34/SatP-like"/>
</dbReference>
<dbReference type="Pfam" id="PF01184">
    <property type="entry name" value="Gpr1_Fun34_YaaH"/>
    <property type="match status" value="1"/>
</dbReference>
<gene>
    <name evidence="7" type="ORF">BN1211_5443</name>
</gene>
<evidence type="ECO:0000313" key="8">
    <source>
        <dbReference type="Proteomes" id="UP000038830"/>
    </source>
</evidence>
<keyword evidence="3 6" id="KW-0812">Transmembrane</keyword>
<evidence type="ECO:0000256" key="3">
    <source>
        <dbReference type="ARBA" id="ARBA00022692"/>
    </source>
</evidence>
<dbReference type="GO" id="GO:0015123">
    <property type="term" value="F:acetate transmembrane transporter activity"/>
    <property type="evidence" value="ECO:0007669"/>
    <property type="project" value="TreeGrafter"/>
</dbReference>
<evidence type="ECO:0000313" key="7">
    <source>
        <dbReference type="EMBL" id="CEP24587.1"/>
    </source>
</evidence>
<evidence type="ECO:0000256" key="2">
    <source>
        <dbReference type="ARBA" id="ARBA00005587"/>
    </source>
</evidence>
<evidence type="ECO:0000256" key="6">
    <source>
        <dbReference type="SAM" id="Phobius"/>
    </source>
</evidence>
<proteinExistence type="inferred from homology"/>
<feature type="transmembrane region" description="Helical" evidence="6">
    <location>
        <begin position="203"/>
        <end position="222"/>
    </location>
</feature>
<feature type="transmembrane region" description="Helical" evidence="6">
    <location>
        <begin position="234"/>
        <end position="255"/>
    </location>
</feature>
<dbReference type="PANTHER" id="PTHR31123:SF1">
    <property type="entry name" value="ACCUMULATION OF DYADS PROTEIN 2-RELATED"/>
    <property type="match status" value="1"/>
</dbReference>
<dbReference type="Proteomes" id="UP000038830">
    <property type="component" value="Unassembled WGS sequence"/>
</dbReference>
<evidence type="ECO:0000256" key="1">
    <source>
        <dbReference type="ARBA" id="ARBA00004141"/>
    </source>
</evidence>
<dbReference type="InterPro" id="IPR047622">
    <property type="entry name" value="GPR1_FUN34_YAAH"/>
</dbReference>
<sequence length="279" mass="30561">MSDKESQMLNTSQSQERAIDAGCDDLQEDVEHQQVPVSKVFTSGERDEYVMIGRTKVLRSELWNAFGGDLQPGIHASPPRRFANPAPLGLCGFALTTFVLSMSNARAMGITVANVAVGPAFFYGGFIQLLSGMWEISLDNTFGGTVLSSYGGFWLSWAAIQIDWFGIQRAYDDPIMLNNGLGFFLLGWVIFTLMVLICTVKSTVAFFSLFFFLEMTFLLLTIGEFTRSVGVTRAAGVFGVITSFLGWYNALAGFATRENSYFVATAVPLPGAKRAQVHS</sequence>
<organism evidence="7 8">
    <name type="scientific">Cyberlindnera jadinii (strain ATCC 18201 / CBS 1600 / BCRC 20928 / JCM 3617 / NBRC 0987 / NRRL Y-1542)</name>
    <name type="common">Torula yeast</name>
    <name type="synonym">Candida utilis</name>
    <dbReference type="NCBI Taxonomy" id="983966"/>
    <lineage>
        <taxon>Eukaryota</taxon>
        <taxon>Fungi</taxon>
        <taxon>Dikarya</taxon>
        <taxon>Ascomycota</taxon>
        <taxon>Saccharomycotina</taxon>
        <taxon>Saccharomycetes</taxon>
        <taxon>Phaffomycetales</taxon>
        <taxon>Phaffomycetaceae</taxon>
        <taxon>Cyberlindnera</taxon>
    </lineage>
</organism>
<dbReference type="EMBL" id="CDQK01000006">
    <property type="protein sequence ID" value="CEP24587.1"/>
    <property type="molecule type" value="Genomic_DNA"/>
</dbReference>
<keyword evidence="5 6" id="KW-0472">Membrane</keyword>
<dbReference type="InterPro" id="IPR051633">
    <property type="entry name" value="AceTr"/>
</dbReference>
<dbReference type="PANTHER" id="PTHR31123">
    <property type="entry name" value="ACCUMULATION OF DYADS PROTEIN 2-RELATED"/>
    <property type="match status" value="1"/>
</dbReference>
<comment type="subcellular location">
    <subcellularLocation>
        <location evidence="1">Membrane</location>
        <topology evidence="1">Multi-pass membrane protein</topology>
    </subcellularLocation>
</comment>
<name>A0A0H5C945_CYBJN</name>
<dbReference type="PROSITE" id="PS01114">
    <property type="entry name" value="GPR1_FUN34_YAAH"/>
    <property type="match status" value="1"/>
</dbReference>
<dbReference type="AlphaFoldDB" id="A0A0H5C945"/>
<reference evidence="8" key="1">
    <citation type="journal article" date="2015" name="J. Biotechnol.">
        <title>The structure of the Cyberlindnera jadinii genome and its relation to Candida utilis analyzed by the occurrence of single nucleotide polymorphisms.</title>
        <authorList>
            <person name="Rupp O."/>
            <person name="Brinkrolf K."/>
            <person name="Buerth C."/>
            <person name="Kunigo M."/>
            <person name="Schneider J."/>
            <person name="Jaenicke S."/>
            <person name="Goesmann A."/>
            <person name="Puehler A."/>
            <person name="Jaeger K.-E."/>
            <person name="Ernst J.F."/>
        </authorList>
    </citation>
    <scope>NUCLEOTIDE SEQUENCE [LARGE SCALE GENOMIC DNA]</scope>
    <source>
        <strain evidence="8">ATCC 18201 / CBS 1600 / BCRC 20928 / JCM 3617 / NBRC 0987 / NRRL Y-1542</strain>
    </source>
</reference>
<evidence type="ECO:0000256" key="5">
    <source>
        <dbReference type="ARBA" id="ARBA00023136"/>
    </source>
</evidence>
<evidence type="ECO:0000256" key="4">
    <source>
        <dbReference type="ARBA" id="ARBA00022989"/>
    </source>
</evidence>
<protein>
    <submittedName>
        <fullName evidence="7">Uncharacterized protein</fullName>
    </submittedName>
</protein>
<dbReference type="NCBIfam" id="NF038013">
    <property type="entry name" value="AceTr_1"/>
    <property type="match status" value="1"/>
</dbReference>
<feature type="transmembrane region" description="Helical" evidence="6">
    <location>
        <begin position="146"/>
        <end position="165"/>
    </location>
</feature>
<dbReference type="GO" id="GO:0005886">
    <property type="term" value="C:plasma membrane"/>
    <property type="evidence" value="ECO:0007669"/>
    <property type="project" value="TreeGrafter"/>
</dbReference>
<feature type="transmembrane region" description="Helical" evidence="6">
    <location>
        <begin position="177"/>
        <end position="197"/>
    </location>
</feature>
<feature type="transmembrane region" description="Helical" evidence="6">
    <location>
        <begin position="112"/>
        <end position="134"/>
    </location>
</feature>
<comment type="similarity">
    <text evidence="2">Belongs to the acetate uptake transporter (AceTr) (TC 2.A.96) family.</text>
</comment>
<accession>A0A0H5C945</accession>